<dbReference type="InterPro" id="IPR054612">
    <property type="entry name" value="Phage_capsid-like_C"/>
</dbReference>
<evidence type="ECO:0000259" key="2">
    <source>
        <dbReference type="Pfam" id="PF05065"/>
    </source>
</evidence>
<reference evidence="3 4" key="1">
    <citation type="submission" date="2017-01" db="EMBL/GenBank/DDBJ databases">
        <authorList>
            <person name="Mah S.A."/>
            <person name="Swanson W.J."/>
            <person name="Moy G.W."/>
            <person name="Vacquier V.D."/>
        </authorList>
    </citation>
    <scope>NUCLEOTIDE SEQUENCE [LARGE SCALE GENOMIC DNA]</scope>
    <source>
        <strain evidence="3 4">DSM 26375</strain>
    </source>
</reference>
<dbReference type="RefSeq" id="WP_076529329.1">
    <property type="nucleotide sequence ID" value="NZ_BMEH01000002.1"/>
</dbReference>
<dbReference type="Pfam" id="PF05065">
    <property type="entry name" value="Phage_capsid"/>
    <property type="match status" value="1"/>
</dbReference>
<dbReference type="NCBIfam" id="TIGR01554">
    <property type="entry name" value="major_cap_HK97"/>
    <property type="match status" value="1"/>
</dbReference>
<dbReference type="Proteomes" id="UP000186141">
    <property type="component" value="Unassembled WGS sequence"/>
</dbReference>
<dbReference type="InterPro" id="IPR024455">
    <property type="entry name" value="Phage_capsid"/>
</dbReference>
<dbReference type="AlphaFoldDB" id="A0A1N7LQK9"/>
<name>A0A1N7LQK9_9RHOB</name>
<dbReference type="STRING" id="1086013.SAMN05421774_102105"/>
<evidence type="ECO:0000313" key="3">
    <source>
        <dbReference type="EMBL" id="SIS76126.1"/>
    </source>
</evidence>
<keyword evidence="4" id="KW-1185">Reference proteome</keyword>
<comment type="subcellular location">
    <subcellularLocation>
        <location evidence="1">Virion</location>
    </subcellularLocation>
</comment>
<dbReference type="Gene3D" id="3.30.2400.10">
    <property type="entry name" value="Major capsid protein gp5"/>
    <property type="match status" value="1"/>
</dbReference>
<gene>
    <name evidence="3" type="ORF">SAMN05421774_102105</name>
</gene>
<dbReference type="SUPFAM" id="SSF56563">
    <property type="entry name" value="Major capsid protein gp5"/>
    <property type="match status" value="1"/>
</dbReference>
<evidence type="ECO:0000313" key="4">
    <source>
        <dbReference type="Proteomes" id="UP000186141"/>
    </source>
</evidence>
<sequence>MTELKSRTGDAVPGEAARRMAGFLEEFTGFQAEVKKRLQQTEERVTMLDRKTMAHGRPALSMTAEVEVPHRKAFDAYLRCGDDDGLRGLVLEGKGLNTAVNAEGGYLVDPKTADTIRAVLTTTSSLRQVANVVQVEATSFDVLVDRGDVGHGWGTEATAVAETGSAQIERISIPLHELNAMPKASQRLLDDAAFDIEGWLAGRIADKFARAEAAAFVGGDGDSKPTGFLDHTKVADAAWAWGSLGYVATGAAGDFSTTNPADAIVDLVYALDAGYRANGTFVMNSKTAGAVRKMKDADGRFLWSDGLAAGEPARLMGYPVLIAEDMPDIGAGTYAIAFGDFRAGYTIAERPDLRVLRDPFSAKPHVLFYATKRVGGDVSDFAAIKLLRFAVS</sequence>
<accession>A0A1N7LQK9</accession>
<dbReference type="Gene3D" id="3.30.2320.10">
    <property type="entry name" value="hypothetical protein PF0899 domain"/>
    <property type="match status" value="1"/>
</dbReference>
<dbReference type="EMBL" id="FTOT01000002">
    <property type="protein sequence ID" value="SIS76126.1"/>
    <property type="molecule type" value="Genomic_DNA"/>
</dbReference>
<organism evidence="3 4">
    <name type="scientific">Gemmobacter megaterium</name>
    <dbReference type="NCBI Taxonomy" id="1086013"/>
    <lineage>
        <taxon>Bacteria</taxon>
        <taxon>Pseudomonadati</taxon>
        <taxon>Pseudomonadota</taxon>
        <taxon>Alphaproteobacteria</taxon>
        <taxon>Rhodobacterales</taxon>
        <taxon>Paracoccaceae</taxon>
        <taxon>Gemmobacter</taxon>
    </lineage>
</organism>
<protein>
    <submittedName>
        <fullName evidence="3">Phage major capsid protein, HK97 family</fullName>
    </submittedName>
</protein>
<dbReference type="OrthoDB" id="9786516at2"/>
<proteinExistence type="predicted"/>
<evidence type="ECO:0000256" key="1">
    <source>
        <dbReference type="ARBA" id="ARBA00004328"/>
    </source>
</evidence>
<feature type="domain" description="Phage capsid-like C-terminal" evidence="2">
    <location>
        <begin position="104"/>
        <end position="389"/>
    </location>
</feature>